<protein>
    <submittedName>
        <fullName evidence="1">Uncharacterized protein</fullName>
    </submittedName>
</protein>
<accession>A0A1I7J9K9</accession>
<dbReference type="AlphaFoldDB" id="A0A1I7J9K9"/>
<evidence type="ECO:0000313" key="1">
    <source>
        <dbReference type="EMBL" id="SFU81822.1"/>
    </source>
</evidence>
<dbReference type="OrthoDB" id="1899157at2"/>
<organism evidence="1 2">
    <name type="scientific">Alicyclobacillus macrosporangiidus</name>
    <dbReference type="NCBI Taxonomy" id="392015"/>
    <lineage>
        <taxon>Bacteria</taxon>
        <taxon>Bacillati</taxon>
        <taxon>Bacillota</taxon>
        <taxon>Bacilli</taxon>
        <taxon>Bacillales</taxon>
        <taxon>Alicyclobacillaceae</taxon>
        <taxon>Alicyclobacillus</taxon>
    </lineage>
</organism>
<reference evidence="2" key="1">
    <citation type="submission" date="2016-10" db="EMBL/GenBank/DDBJ databases">
        <authorList>
            <person name="Varghese N."/>
        </authorList>
    </citation>
    <scope>NUCLEOTIDE SEQUENCE [LARGE SCALE GENOMIC DNA]</scope>
    <source>
        <strain evidence="2">DSM 17980</strain>
    </source>
</reference>
<gene>
    <name evidence="1" type="ORF">SAMN05421543_10925</name>
</gene>
<dbReference type="Proteomes" id="UP000183508">
    <property type="component" value="Unassembled WGS sequence"/>
</dbReference>
<dbReference type="EMBL" id="FPBV01000009">
    <property type="protein sequence ID" value="SFU81822.1"/>
    <property type="molecule type" value="Genomic_DNA"/>
</dbReference>
<proteinExistence type="predicted"/>
<name>A0A1I7J9K9_9BACL</name>
<keyword evidence="2" id="KW-1185">Reference proteome</keyword>
<dbReference type="RefSeq" id="WP_074952038.1">
    <property type="nucleotide sequence ID" value="NZ_FPBV01000009.1"/>
</dbReference>
<dbReference type="STRING" id="392015.SAMN05421543_10925"/>
<sequence length="70" mass="7971">MKRFDGFKVDKRGARCRLCGVTLTEDNGWRWSELCRDCAAEYAEPENIWAYANRLQDGSRTGEGESHSVA</sequence>
<evidence type="ECO:0000313" key="2">
    <source>
        <dbReference type="Proteomes" id="UP000183508"/>
    </source>
</evidence>